<dbReference type="Proteomes" id="UP001596004">
    <property type="component" value="Unassembled WGS sequence"/>
</dbReference>
<keyword evidence="4" id="KW-0645">Protease</keyword>
<dbReference type="InterPro" id="IPR001478">
    <property type="entry name" value="PDZ"/>
</dbReference>
<evidence type="ECO:0000313" key="9">
    <source>
        <dbReference type="EMBL" id="MFC4534729.1"/>
    </source>
</evidence>
<dbReference type="Gene3D" id="2.130.10.10">
    <property type="entry name" value="YVTN repeat-like/Quinoprotein amine dehydrogenase"/>
    <property type="match status" value="2"/>
</dbReference>
<reference evidence="10" key="1">
    <citation type="journal article" date="2019" name="Int. J. Syst. Evol. Microbiol.">
        <title>The Global Catalogue of Microorganisms (GCM) 10K type strain sequencing project: providing services to taxonomists for standard genome sequencing and annotation.</title>
        <authorList>
            <consortium name="The Broad Institute Genomics Platform"/>
            <consortium name="The Broad Institute Genome Sequencing Center for Infectious Disease"/>
            <person name="Wu L."/>
            <person name="Ma J."/>
        </authorList>
    </citation>
    <scope>NUCLEOTIDE SEQUENCE [LARGE SCALE GENOMIC DNA]</scope>
    <source>
        <strain evidence="10">CGMCC 4.7132</strain>
    </source>
</reference>
<feature type="compositionally biased region" description="Low complexity" evidence="7">
    <location>
        <begin position="483"/>
        <end position="495"/>
    </location>
</feature>
<dbReference type="Gene3D" id="3.30.750.44">
    <property type="match status" value="1"/>
</dbReference>
<feature type="region of interest" description="Disordered" evidence="7">
    <location>
        <begin position="1203"/>
        <end position="1226"/>
    </location>
</feature>
<feature type="compositionally biased region" description="Low complexity" evidence="7">
    <location>
        <begin position="406"/>
        <end position="423"/>
    </location>
</feature>
<keyword evidence="6" id="KW-0720">Serine protease</keyword>
<dbReference type="Pfam" id="PF26550">
    <property type="entry name" value="Tricorn_2nd"/>
    <property type="match status" value="2"/>
</dbReference>
<comment type="caution">
    <text evidence="9">The sequence shown here is derived from an EMBL/GenBank/DDBJ whole genome shotgun (WGS) entry which is preliminary data.</text>
</comment>
<evidence type="ECO:0000256" key="5">
    <source>
        <dbReference type="ARBA" id="ARBA00022801"/>
    </source>
</evidence>
<keyword evidence="5" id="KW-0378">Hydrolase</keyword>
<dbReference type="PROSITE" id="PS50106">
    <property type="entry name" value="PDZ"/>
    <property type="match status" value="1"/>
</dbReference>
<dbReference type="CDD" id="cd07562">
    <property type="entry name" value="Peptidase_S41_TRI"/>
    <property type="match status" value="1"/>
</dbReference>
<evidence type="ECO:0000256" key="7">
    <source>
        <dbReference type="SAM" id="MobiDB-lite"/>
    </source>
</evidence>
<dbReference type="SUPFAM" id="SSF50156">
    <property type="entry name" value="PDZ domain-like"/>
    <property type="match status" value="1"/>
</dbReference>
<accession>A0ABV9CN54</accession>
<evidence type="ECO:0000256" key="6">
    <source>
        <dbReference type="ARBA" id="ARBA00022825"/>
    </source>
</evidence>
<dbReference type="Pfam" id="PF14685">
    <property type="entry name" value="PDZ_Tricorn"/>
    <property type="match status" value="1"/>
</dbReference>
<dbReference type="SUPFAM" id="SSF52096">
    <property type="entry name" value="ClpP/crotonase"/>
    <property type="match status" value="1"/>
</dbReference>
<name>A0ABV9CN54_9ACTN</name>
<feature type="region of interest" description="Disordered" evidence="7">
    <location>
        <begin position="402"/>
        <end position="436"/>
    </location>
</feature>
<dbReference type="InterPro" id="IPR029045">
    <property type="entry name" value="ClpP/crotonase-like_dom_sf"/>
</dbReference>
<dbReference type="InterPro" id="IPR028204">
    <property type="entry name" value="Tricorn_C1"/>
</dbReference>
<sequence length="1226" mass="131418">MSVYVRFPTIFGEVVVFAAEDDLWMVSADGGRAFRLTAGVAEAGYPRFSPDGARLAFVGREEGPEEVYVMPADGGTARRMTYDGALCTVTGWDPSGAIIYASDEGQPFDRRKWLHRVDADGVSQRLPYGPANSISYGPGGAIVLGRNTADPARWKRYRGGTVGDLWIDREGTGVFTRLISLAGNLASPCWAGERVYFLSDHEGIGNVYSCTPAGEDLRRHTDHTDYYARNLSGDGVRLVYHAAAELYVLDPQEGESRRVEVRLGSSRTQRNRRFVPAAAYLDSARLSPDGSGLAITTRGKAYSFGGWEGPVRQHGEPDGVRYRLLTWLRDGRRLVAAASDDGDREVLVVLTADGSAAPARLPELDTGRAIGLEVSPAADKIAVTNHRNELLIVELLAAEPAPPAAGPAGDAAPASGEPGPAADQTGPAQGTSSAVAAPETPVAGPAVAGEALTADPGAAGGSALGATPAASGQAAGPPDANGEPAEAPSPAARAPGVPSGTAGGYGAAGQTAAPATGGAAAGGRCAAASGPPAARSPATMTVVDSSRFGRIEDAVWSPDGHWLAYTCPDTAQTTAIKLCRVATGETYRATRPVLRDSRPAFDPEGRYLYFIGQRVFNPVYDSLQFDLGFPLGTRPYAITLRPGVGSPFVPEPRPLSGDSPAGKEATEGEPGAHEDGHRDAGDDGGRHASDEEDDDEPLEIELEGLERRVVAFPVPEGRYDRVAGTKDKVLFTSFPVEGSRGDEYIPEPVSGTLQVFDLVKQKCDTLASGVGEFRLGQDGTTLLYRSRGRLRVVKAGETPPDDDAPGRASGWVDLDRVKVSVCPEAEWRQMFREAWRLQRENFWVQDMAGIDWDGVYERYLPLVDRVGTRGEFSDLLWELLGELGTSHAYESGGEYRPRPHYWQGKLGVDWAYSGGVHTIARIVAGDPWDPEATSPLNRPGLDVRAGDAVLAINGQPVGAAAGPARLLVNQADEEVELTIRRGDGPARTVTVKAISDEQPARYRDWVEANRALTHERTGGRVGYLHIPDMGPDGYAEFHRGFLAEYDREGLVVDVRFNGGGHVSGLLLQKLSRRRLGYDFPRWGVPEPYPSESPRGPLVAVTNEWAGSDGDIFSHTFKLLGLGPLIGKRTWGGVIGIWPRHRLADGTVTTQPEFSFAFDDVGWRVENYGTDPDIEVDITPQDYARGLDTQLERAIEVALERLAQYPPHTPNPADRPRLGAPTLPPRM</sequence>
<comment type="similarity">
    <text evidence="2">Belongs to the peptidase S41B family.</text>
</comment>
<dbReference type="Gene3D" id="2.30.42.10">
    <property type="match status" value="1"/>
</dbReference>
<gene>
    <name evidence="9" type="ORF">ACFO60_28560</name>
</gene>
<feature type="domain" description="PDZ" evidence="8">
    <location>
        <begin position="903"/>
        <end position="983"/>
    </location>
</feature>
<comment type="subcellular location">
    <subcellularLocation>
        <location evidence="1">Cytoplasm</location>
    </subcellularLocation>
</comment>
<dbReference type="Pfam" id="PF03572">
    <property type="entry name" value="Peptidase_S41"/>
    <property type="match status" value="1"/>
</dbReference>
<feature type="compositionally biased region" description="Low complexity" evidence="7">
    <location>
        <begin position="508"/>
        <end position="539"/>
    </location>
</feature>
<evidence type="ECO:0000256" key="2">
    <source>
        <dbReference type="ARBA" id="ARBA00008524"/>
    </source>
</evidence>
<dbReference type="Gene3D" id="2.120.10.60">
    <property type="entry name" value="Tricorn protease N-terminal domain"/>
    <property type="match status" value="1"/>
</dbReference>
<evidence type="ECO:0000259" key="8">
    <source>
        <dbReference type="PROSITE" id="PS50106"/>
    </source>
</evidence>
<dbReference type="Pfam" id="PF14684">
    <property type="entry name" value="Tricorn_C1"/>
    <property type="match status" value="1"/>
</dbReference>
<protein>
    <submittedName>
        <fullName evidence="9">PDZ domain-containing protein</fullName>
    </submittedName>
</protein>
<evidence type="ECO:0000313" key="10">
    <source>
        <dbReference type="Proteomes" id="UP001596004"/>
    </source>
</evidence>
<dbReference type="InterPro" id="IPR029414">
    <property type="entry name" value="Tricorn_PDZ"/>
</dbReference>
<dbReference type="Gene3D" id="3.90.226.10">
    <property type="entry name" value="2-enoyl-CoA Hydratase, Chain A, domain 1"/>
    <property type="match status" value="1"/>
</dbReference>
<dbReference type="SUPFAM" id="SSF82171">
    <property type="entry name" value="DPP6 N-terminal domain-like"/>
    <property type="match status" value="1"/>
</dbReference>
<dbReference type="RefSeq" id="WP_380845945.1">
    <property type="nucleotide sequence ID" value="NZ_JBHSFP010000025.1"/>
</dbReference>
<dbReference type="EMBL" id="JBHSFP010000025">
    <property type="protein sequence ID" value="MFC4534729.1"/>
    <property type="molecule type" value="Genomic_DNA"/>
</dbReference>
<dbReference type="Pfam" id="PF26549">
    <property type="entry name" value="Tricorn_N"/>
    <property type="match status" value="1"/>
</dbReference>
<dbReference type="PANTHER" id="PTHR43253">
    <property type="entry name" value="TRICORN PROTEASE HOMOLOG 2-RELATED"/>
    <property type="match status" value="1"/>
</dbReference>
<proteinExistence type="inferred from homology"/>
<dbReference type="PANTHER" id="PTHR43253:SF1">
    <property type="entry name" value="TRICORN PROTEASE HOMOLOG 2-RELATED"/>
    <property type="match status" value="1"/>
</dbReference>
<evidence type="ECO:0000256" key="1">
    <source>
        <dbReference type="ARBA" id="ARBA00004496"/>
    </source>
</evidence>
<feature type="region of interest" description="Disordered" evidence="7">
    <location>
        <begin position="458"/>
        <end position="539"/>
    </location>
</feature>
<keyword evidence="3" id="KW-0963">Cytoplasm</keyword>
<dbReference type="InterPro" id="IPR012393">
    <property type="entry name" value="Tricorn_protease"/>
</dbReference>
<evidence type="ECO:0000256" key="4">
    <source>
        <dbReference type="ARBA" id="ARBA00022670"/>
    </source>
</evidence>
<keyword evidence="10" id="KW-1185">Reference proteome</keyword>
<dbReference type="InterPro" id="IPR015943">
    <property type="entry name" value="WD40/YVTN_repeat-like_dom_sf"/>
</dbReference>
<evidence type="ECO:0000256" key="3">
    <source>
        <dbReference type="ARBA" id="ARBA00022490"/>
    </source>
</evidence>
<dbReference type="InterPro" id="IPR036034">
    <property type="entry name" value="PDZ_sf"/>
</dbReference>
<feature type="region of interest" description="Disordered" evidence="7">
    <location>
        <begin position="644"/>
        <end position="702"/>
    </location>
</feature>
<organism evidence="9 10">
    <name type="scientific">Sphaerisporangium dianthi</name>
    <dbReference type="NCBI Taxonomy" id="1436120"/>
    <lineage>
        <taxon>Bacteria</taxon>
        <taxon>Bacillati</taxon>
        <taxon>Actinomycetota</taxon>
        <taxon>Actinomycetes</taxon>
        <taxon>Streptosporangiales</taxon>
        <taxon>Streptosporangiaceae</taxon>
        <taxon>Sphaerisporangium</taxon>
    </lineage>
</organism>
<feature type="compositionally biased region" description="Acidic residues" evidence="7">
    <location>
        <begin position="690"/>
        <end position="702"/>
    </location>
</feature>
<dbReference type="SUPFAM" id="SSF69304">
    <property type="entry name" value="Tricorn protease N-terminal domain"/>
    <property type="match status" value="1"/>
</dbReference>
<dbReference type="InterPro" id="IPR005151">
    <property type="entry name" value="Tail-specific_protease"/>
</dbReference>
<feature type="compositionally biased region" description="Basic and acidic residues" evidence="7">
    <location>
        <begin position="664"/>
        <end position="689"/>
    </location>
</feature>
<dbReference type="SMART" id="SM00245">
    <property type="entry name" value="TSPc"/>
    <property type="match status" value="1"/>
</dbReference>